<evidence type="ECO:0000313" key="4">
    <source>
        <dbReference type="EMBL" id="KAA5832098.1"/>
    </source>
</evidence>
<comment type="caution">
    <text evidence="4">The sequence shown here is derived from an EMBL/GenBank/DDBJ whole genome shotgun (WGS) entry which is preliminary data.</text>
</comment>
<feature type="region of interest" description="Disordered" evidence="1">
    <location>
        <begin position="23"/>
        <end position="75"/>
    </location>
</feature>
<feature type="compositionally biased region" description="Low complexity" evidence="1">
    <location>
        <begin position="53"/>
        <end position="68"/>
    </location>
</feature>
<evidence type="ECO:0000256" key="2">
    <source>
        <dbReference type="SAM" id="SignalP"/>
    </source>
</evidence>
<dbReference type="PROSITE" id="PS51257">
    <property type="entry name" value="PROKAR_LIPOPROTEIN"/>
    <property type="match status" value="1"/>
</dbReference>
<proteinExistence type="predicted"/>
<dbReference type="AlphaFoldDB" id="A0A5M7BVE4"/>
<organism evidence="4 5">
    <name type="scientific">Saccharopolyspora hirsuta</name>
    <dbReference type="NCBI Taxonomy" id="1837"/>
    <lineage>
        <taxon>Bacteria</taxon>
        <taxon>Bacillati</taxon>
        <taxon>Actinomycetota</taxon>
        <taxon>Actinomycetes</taxon>
        <taxon>Pseudonocardiales</taxon>
        <taxon>Pseudonocardiaceae</taxon>
        <taxon>Saccharopolyspora</taxon>
    </lineage>
</organism>
<evidence type="ECO:0000259" key="3">
    <source>
        <dbReference type="Pfam" id="PF14016"/>
    </source>
</evidence>
<evidence type="ECO:0000313" key="5">
    <source>
        <dbReference type="Proteomes" id="UP000323946"/>
    </source>
</evidence>
<dbReference type="Proteomes" id="UP000323946">
    <property type="component" value="Unassembled WGS sequence"/>
</dbReference>
<dbReference type="InterPro" id="IPR025326">
    <property type="entry name" value="DUF4232"/>
</dbReference>
<gene>
    <name evidence="4" type="ORF">F1721_18740</name>
</gene>
<feature type="domain" description="DUF4232" evidence="3">
    <location>
        <begin position="80"/>
        <end position="217"/>
    </location>
</feature>
<keyword evidence="5" id="KW-1185">Reference proteome</keyword>
<feature type="signal peptide" evidence="2">
    <location>
        <begin position="1"/>
        <end position="21"/>
    </location>
</feature>
<keyword evidence="2" id="KW-0732">Signal</keyword>
<dbReference type="EMBL" id="VWPH01000008">
    <property type="protein sequence ID" value="KAA5832098.1"/>
    <property type="molecule type" value="Genomic_DNA"/>
</dbReference>
<name>A0A5M7BVE4_SACHI</name>
<dbReference type="OrthoDB" id="3268346at2"/>
<feature type="chain" id="PRO_5039632799" evidence="2">
    <location>
        <begin position="22"/>
        <end position="222"/>
    </location>
</feature>
<dbReference type="Pfam" id="PF14016">
    <property type="entry name" value="DUF4232"/>
    <property type="match status" value="1"/>
</dbReference>
<protein>
    <submittedName>
        <fullName evidence="4">DUF4232 domain-containing protein</fullName>
    </submittedName>
</protein>
<sequence length="222" mass="22819">MRAKFLAVTAAALAVGLTACSPGGSGEQSTVNNALPPTVQEDSGTSAVDSPVGEAQGTTGEGSTTSAALQQNGRTGDPLCKAADLKLSFGESDGAAGSTYQPLIFTNSSDRSCVLQGFPGVSYVGGEDGHQIGEAAFREGKKGEEINLEPGGKASAMIKYTTVENYDSGECRMEPAKGLRIYPPQETASMFIPFEHERNGCAGNGIPGHQLTVQTIQAGVTQ</sequence>
<accession>A0A5M7BVE4</accession>
<evidence type="ECO:0000256" key="1">
    <source>
        <dbReference type="SAM" id="MobiDB-lite"/>
    </source>
</evidence>
<reference evidence="4 5" key="1">
    <citation type="submission" date="2019-09" db="EMBL/GenBank/DDBJ databases">
        <title>Draft genome sequence of the thermophilic Saccharopolyspora hirsuta VKM Ac-666T.</title>
        <authorList>
            <person name="Lobastova T.G."/>
            <person name="Fokina V."/>
            <person name="Bragin E.Y."/>
            <person name="Shtratnikova V.Y."/>
            <person name="Starodumova I.P."/>
            <person name="Tarlachkov S.V."/>
            <person name="Donova M.V."/>
        </authorList>
    </citation>
    <scope>NUCLEOTIDE SEQUENCE [LARGE SCALE GENOMIC DNA]</scope>
    <source>
        <strain evidence="4 5">VKM Ac-666</strain>
    </source>
</reference>
<feature type="compositionally biased region" description="Polar residues" evidence="1">
    <location>
        <begin position="27"/>
        <end position="48"/>
    </location>
</feature>